<feature type="chain" id="PRO_5045152449" evidence="4">
    <location>
        <begin position="28"/>
        <end position="531"/>
    </location>
</feature>
<dbReference type="RefSeq" id="WP_187432257.1">
    <property type="nucleotide sequence ID" value="NZ_CP143423.1"/>
</dbReference>
<dbReference type="EMBL" id="CP143423">
    <property type="protein sequence ID" value="WVX51174.1"/>
    <property type="molecule type" value="Genomic_DNA"/>
</dbReference>
<dbReference type="InterPro" id="IPR039424">
    <property type="entry name" value="SBP_5"/>
</dbReference>
<evidence type="ECO:0000256" key="4">
    <source>
        <dbReference type="SAM" id="SignalP"/>
    </source>
</evidence>
<keyword evidence="7" id="KW-1185">Reference proteome</keyword>
<comment type="subcellular location">
    <subcellularLocation>
        <location evidence="1">Periplasm</location>
    </subcellularLocation>
</comment>
<accession>A0ABZ2C2X0</accession>
<evidence type="ECO:0000259" key="5">
    <source>
        <dbReference type="Pfam" id="PF00496"/>
    </source>
</evidence>
<dbReference type="Pfam" id="PF00496">
    <property type="entry name" value="SBP_bac_5"/>
    <property type="match status" value="1"/>
</dbReference>
<evidence type="ECO:0000256" key="3">
    <source>
        <dbReference type="ARBA" id="ARBA00022729"/>
    </source>
</evidence>
<evidence type="ECO:0000256" key="1">
    <source>
        <dbReference type="ARBA" id="ARBA00004418"/>
    </source>
</evidence>
<dbReference type="InterPro" id="IPR030678">
    <property type="entry name" value="Peptide/Ni-bd"/>
</dbReference>
<feature type="signal peptide" evidence="4">
    <location>
        <begin position="1"/>
        <end position="27"/>
    </location>
</feature>
<dbReference type="SUPFAM" id="SSF53850">
    <property type="entry name" value="Periplasmic binding protein-like II"/>
    <property type="match status" value="1"/>
</dbReference>
<evidence type="ECO:0000256" key="2">
    <source>
        <dbReference type="ARBA" id="ARBA00005695"/>
    </source>
</evidence>
<dbReference type="PANTHER" id="PTHR30290">
    <property type="entry name" value="PERIPLASMIC BINDING COMPONENT OF ABC TRANSPORTER"/>
    <property type="match status" value="1"/>
</dbReference>
<comment type="similarity">
    <text evidence="2">Belongs to the bacterial solute-binding protein 5 family.</text>
</comment>
<gene>
    <name evidence="6" type="primary">dppA_2</name>
    <name evidence="6" type="ORF">ROLI_042750</name>
</gene>
<dbReference type="Gene3D" id="3.40.190.10">
    <property type="entry name" value="Periplasmic binding protein-like II"/>
    <property type="match status" value="1"/>
</dbReference>
<reference evidence="7" key="2">
    <citation type="submission" date="2024-01" db="EMBL/GenBank/DDBJ databases">
        <title>Roseobacter fucihabitans sp. nov., isolated from the brown alga Fucus spiralis.</title>
        <authorList>
            <person name="Hahnke S."/>
            <person name="Berger M."/>
            <person name="Schlingloff A."/>
            <person name="Athale I."/>
            <person name="Neumann-Schaal M."/>
            <person name="Adenaya A."/>
            <person name="Poehlein A."/>
            <person name="Daniel R."/>
            <person name="Pertersen J."/>
            <person name="Brinkhoff T."/>
        </authorList>
    </citation>
    <scope>NUCLEOTIDE SEQUENCE [LARGE SCALE GENOMIC DNA]</scope>
    <source>
        <strain evidence="7">B14</strain>
    </source>
</reference>
<evidence type="ECO:0000313" key="6">
    <source>
        <dbReference type="EMBL" id="WVX51174.1"/>
    </source>
</evidence>
<keyword evidence="3 4" id="KW-0732">Signal</keyword>
<reference evidence="6 7" key="1">
    <citation type="submission" date="2015-07" db="EMBL/GenBank/DDBJ databases">
        <authorList>
            <person name="Voget S."/>
            <person name="Dogs M."/>
            <person name="Brinkhoff T.H."/>
            <person name="Daniel R."/>
        </authorList>
    </citation>
    <scope>NUCLEOTIDE SEQUENCE [LARGE SCALE GENOMIC DNA]</scope>
    <source>
        <strain evidence="6 7">B14</strain>
    </source>
</reference>
<dbReference type="PIRSF" id="PIRSF002741">
    <property type="entry name" value="MppA"/>
    <property type="match status" value="1"/>
</dbReference>
<feature type="domain" description="Solute-binding protein family 5" evidence="5">
    <location>
        <begin position="74"/>
        <end position="445"/>
    </location>
</feature>
<sequence>MTIRTKAIQFASTLVLGMATLVPAVHAEEPVQGGTVVYLSSKIPSLNPLHSAYEVGLVASQIFSSLVRLDENNEIAPYLAESWEISDDGKTYTFNLAANGQFHDGSPITSEDVAFSFETMKEYHRFGTQMFGPIERYEFPDANTLVMHLSKPHGPLLLAATNPRQMPILSKAVYGQAEDFMKQDAHRDPVGSGPFRIGEMKADEFVRIVRNEDHFVEGLPYLDAIIYRNVQDKTAKRIGLRQNQFQLARTDSVMQFSDIAEFSKLDHLSLEEYKGVSGGAIVLEFNNRKEPLNNKLVRQAIAYAINRTQISDVLHGGFTKPSRSPFPATNVFFNDQLKGYPFDVEKANALLDEAGFPMGDDDTRFELNLIYIAPPFMPDFNTLPSEFIAASLKKVGIKVNLEPQQGFAGWAERSAAWDFDMSINWPGDKTDPAIGISRLYVCENIKNQAYTNTSGYCNEKVDEIFEQAAVEADFEKRSALYVEVQDILLEDMPMLWLFDTPTLFFAHTDLFFPSYGTAENWDVMYWKEAQE</sequence>
<dbReference type="Proteomes" id="UP001318682">
    <property type="component" value="Chromosome"/>
</dbReference>
<dbReference type="PANTHER" id="PTHR30290:SF38">
    <property type="entry name" value="D,D-DIPEPTIDE-BINDING PERIPLASMIC PROTEIN DDPA-RELATED"/>
    <property type="match status" value="1"/>
</dbReference>
<protein>
    <submittedName>
        <fullName evidence="6">Periplasmic dipeptide transport protein</fullName>
    </submittedName>
</protein>
<organism evidence="6 7">
    <name type="scientific">Roseobacter fucihabitans</name>
    <dbReference type="NCBI Taxonomy" id="1537242"/>
    <lineage>
        <taxon>Bacteria</taxon>
        <taxon>Pseudomonadati</taxon>
        <taxon>Pseudomonadota</taxon>
        <taxon>Alphaproteobacteria</taxon>
        <taxon>Rhodobacterales</taxon>
        <taxon>Roseobacteraceae</taxon>
        <taxon>Roseobacter</taxon>
    </lineage>
</organism>
<evidence type="ECO:0000313" key="7">
    <source>
        <dbReference type="Proteomes" id="UP001318682"/>
    </source>
</evidence>
<proteinExistence type="inferred from homology"/>
<name>A0ABZ2C2X0_9RHOB</name>
<dbReference type="InterPro" id="IPR000914">
    <property type="entry name" value="SBP_5_dom"/>
</dbReference>
<dbReference type="Gene3D" id="3.10.105.10">
    <property type="entry name" value="Dipeptide-binding Protein, Domain 3"/>
    <property type="match status" value="1"/>
</dbReference>